<proteinExistence type="predicted"/>
<organism evidence="2">
    <name type="scientific">Trichophyton rubrum CBS 288.86</name>
    <dbReference type="NCBI Taxonomy" id="1215330"/>
    <lineage>
        <taxon>Eukaryota</taxon>
        <taxon>Fungi</taxon>
        <taxon>Dikarya</taxon>
        <taxon>Ascomycota</taxon>
        <taxon>Pezizomycotina</taxon>
        <taxon>Eurotiomycetes</taxon>
        <taxon>Eurotiomycetidae</taxon>
        <taxon>Onygenales</taxon>
        <taxon>Arthrodermataceae</taxon>
        <taxon>Trichophyton</taxon>
    </lineage>
</organism>
<feature type="transmembrane region" description="Helical" evidence="1">
    <location>
        <begin position="34"/>
        <end position="53"/>
    </location>
</feature>
<name>A0A022W378_TRIRU</name>
<keyword evidence="1" id="KW-1133">Transmembrane helix</keyword>
<reference evidence="2" key="1">
    <citation type="submission" date="2014-02" db="EMBL/GenBank/DDBJ databases">
        <title>The Genome Sequence of Trichophyton rubrum (morphotype fischeri) CBS 288.86.</title>
        <authorList>
            <consortium name="The Broad Institute Genomics Platform"/>
            <person name="Cuomo C.A."/>
            <person name="White T.C."/>
            <person name="Graser Y."/>
            <person name="Martinez-Rossi N."/>
            <person name="Heitman J."/>
            <person name="Young S.K."/>
            <person name="Zeng Q."/>
            <person name="Gargeya S."/>
            <person name="Abouelleil A."/>
            <person name="Alvarado L."/>
            <person name="Chapman S.B."/>
            <person name="Gainer-Dewar J."/>
            <person name="Goldberg J."/>
            <person name="Griggs A."/>
            <person name="Gujja S."/>
            <person name="Hansen M."/>
            <person name="Howarth C."/>
            <person name="Imamovic A."/>
            <person name="Larimer J."/>
            <person name="Martinez D."/>
            <person name="Murphy C."/>
            <person name="Pearson M.D."/>
            <person name="Persinoti G."/>
            <person name="Poon T."/>
            <person name="Priest M."/>
            <person name="Roberts A.D."/>
            <person name="Saif S."/>
            <person name="Shea T.D."/>
            <person name="Sykes S.N."/>
            <person name="Wortman J."/>
            <person name="Nusbaum C."/>
            <person name="Birren B."/>
        </authorList>
    </citation>
    <scope>NUCLEOTIDE SEQUENCE [LARGE SCALE GENOMIC DNA]</scope>
    <source>
        <strain evidence="2">CBS 288.86</strain>
    </source>
</reference>
<dbReference type="Proteomes" id="UP000023758">
    <property type="component" value="Unassembled WGS sequence"/>
</dbReference>
<evidence type="ECO:0000256" key="1">
    <source>
        <dbReference type="SAM" id="Phobius"/>
    </source>
</evidence>
<evidence type="ECO:0000313" key="2">
    <source>
        <dbReference type="EMBL" id="EZF52729.1"/>
    </source>
</evidence>
<dbReference type="EMBL" id="KK207842">
    <property type="protein sequence ID" value="EZF52729.1"/>
    <property type="molecule type" value="Genomic_DNA"/>
</dbReference>
<accession>A0A022W378</accession>
<keyword evidence="1" id="KW-0472">Membrane</keyword>
<sequence length="122" mass="13942">MPLPSSTPPSQRPLPLRPACYLHSLFSVFSPLRLSNLALLHFFLFRYIYLVLIRHSRDIPLGQDTRPSLPFSPLRFFVPYTPPKCLSPLYAAVSCLRCICHYGVFGFFCSSYAHGCIFSHVF</sequence>
<keyword evidence="1" id="KW-0812">Transmembrane</keyword>
<protein>
    <submittedName>
        <fullName evidence="2">Uncharacterized protein</fullName>
    </submittedName>
</protein>
<dbReference type="HOGENOM" id="CLU_2028375_0_0_1"/>
<dbReference type="AlphaFoldDB" id="A0A022W378"/>
<gene>
    <name evidence="2" type="ORF">H103_04189</name>
</gene>